<evidence type="ECO:0000313" key="2">
    <source>
        <dbReference type="EMBL" id="JAS39192.1"/>
    </source>
</evidence>
<reference evidence="3" key="1">
    <citation type="submission" date="2015-11" db="EMBL/GenBank/DDBJ databases">
        <title>De novo transcriptome assembly of four potential Pierce s Disease insect vectors from Arizona vineyards.</title>
        <authorList>
            <person name="Tassone E.E."/>
        </authorList>
    </citation>
    <scope>NUCLEOTIDE SEQUENCE</scope>
</reference>
<name>A0A1B6EQN0_9HEMI</name>
<accession>A0A1B6EQN0</accession>
<sequence>MSITKRHTQQGKRKLKLTRKRVLKNKSTNRYKHRSNKLRIEKHSDETNNREMNLNRDNKSSENVRSPPPVKEKRPKNHLKRPDRDSISKEHSVEGSSYPLYNSDSSSDDEDAVRQQRKKTHKYLQEANKPAENKNRKEQKRGPGDNSVINEAKKKPKRRRQQKQN</sequence>
<proteinExistence type="predicted"/>
<protein>
    <submittedName>
        <fullName evidence="3">Uncharacterized protein</fullName>
    </submittedName>
</protein>
<gene>
    <name evidence="3" type="ORF">g.5420</name>
    <name evidence="2" type="ORF">g.5421</name>
</gene>
<dbReference type="EMBL" id="GECZ01029543">
    <property type="protein sequence ID" value="JAS40226.1"/>
    <property type="molecule type" value="Transcribed_RNA"/>
</dbReference>
<evidence type="ECO:0000256" key="1">
    <source>
        <dbReference type="SAM" id="MobiDB-lite"/>
    </source>
</evidence>
<feature type="compositionally biased region" description="Basic residues" evidence="1">
    <location>
        <begin position="154"/>
        <end position="165"/>
    </location>
</feature>
<feature type="region of interest" description="Disordered" evidence="1">
    <location>
        <begin position="1"/>
        <end position="165"/>
    </location>
</feature>
<feature type="compositionally biased region" description="Basic and acidic residues" evidence="1">
    <location>
        <begin position="80"/>
        <end position="93"/>
    </location>
</feature>
<dbReference type="EMBL" id="GECZ01030577">
    <property type="protein sequence ID" value="JAS39192.1"/>
    <property type="molecule type" value="Transcribed_RNA"/>
</dbReference>
<organism evidence="3">
    <name type="scientific">Cuerna arida</name>
    <dbReference type="NCBI Taxonomy" id="1464854"/>
    <lineage>
        <taxon>Eukaryota</taxon>
        <taxon>Metazoa</taxon>
        <taxon>Ecdysozoa</taxon>
        <taxon>Arthropoda</taxon>
        <taxon>Hexapoda</taxon>
        <taxon>Insecta</taxon>
        <taxon>Pterygota</taxon>
        <taxon>Neoptera</taxon>
        <taxon>Paraneoptera</taxon>
        <taxon>Hemiptera</taxon>
        <taxon>Auchenorrhyncha</taxon>
        <taxon>Membracoidea</taxon>
        <taxon>Cicadellidae</taxon>
        <taxon>Cicadellinae</taxon>
        <taxon>Proconiini</taxon>
        <taxon>Cuerna</taxon>
    </lineage>
</organism>
<evidence type="ECO:0000313" key="3">
    <source>
        <dbReference type="EMBL" id="JAS40226.1"/>
    </source>
</evidence>
<feature type="compositionally biased region" description="Basic residues" evidence="1">
    <location>
        <begin position="1"/>
        <end position="37"/>
    </location>
</feature>
<dbReference type="AlphaFoldDB" id="A0A1B6EQN0"/>
<feature type="compositionally biased region" description="Basic and acidic residues" evidence="1">
    <location>
        <begin position="129"/>
        <end position="143"/>
    </location>
</feature>
<feature type="compositionally biased region" description="Basic and acidic residues" evidence="1">
    <location>
        <begin position="38"/>
        <end position="62"/>
    </location>
</feature>